<feature type="signal peptide" evidence="1">
    <location>
        <begin position="1"/>
        <end position="21"/>
    </location>
</feature>
<reference evidence="2 3" key="1">
    <citation type="submission" date="2019-06" db="EMBL/GenBank/DDBJ databases">
        <title>Genomic Encyclopedia of Archaeal and Bacterial Type Strains, Phase II (KMG-II): from individual species to whole genera.</title>
        <authorList>
            <person name="Goeker M."/>
        </authorList>
    </citation>
    <scope>NUCLEOTIDE SEQUENCE [LARGE SCALE GENOMIC DNA]</scope>
    <source>
        <strain evidence="2 3">DSM 24789</strain>
    </source>
</reference>
<dbReference type="RefSeq" id="WP_089081247.1">
    <property type="nucleotide sequence ID" value="NZ_VFPJ01000001.1"/>
</dbReference>
<comment type="caution">
    <text evidence="2">The sequence shown here is derived from an EMBL/GenBank/DDBJ whole genome shotgun (WGS) entry which is preliminary data.</text>
</comment>
<sequence>MKKLILLLVLATAFLSCSKSDDNKELPVTYGNISGVWYLSQYIKMDGTVVNHVHKCATLKDNMNFVVNILNIDVKKYYANCVSVDDSDSSFNFYLENNIIKNGNSFIDNCTIVSLTKDKMVLNYSEPHIMINQYYKTMIVTRN</sequence>
<evidence type="ECO:0000313" key="2">
    <source>
        <dbReference type="EMBL" id="TQM40945.1"/>
    </source>
</evidence>
<feature type="chain" id="PRO_5021797767" description="Lipocalin-like domain-containing protein" evidence="1">
    <location>
        <begin position="22"/>
        <end position="143"/>
    </location>
</feature>
<dbReference type="Proteomes" id="UP000320773">
    <property type="component" value="Unassembled WGS sequence"/>
</dbReference>
<evidence type="ECO:0008006" key="4">
    <source>
        <dbReference type="Google" id="ProtNLM"/>
    </source>
</evidence>
<protein>
    <recommendedName>
        <fullName evidence="4">Lipocalin-like domain-containing protein</fullName>
    </recommendedName>
</protein>
<evidence type="ECO:0000313" key="3">
    <source>
        <dbReference type="Proteomes" id="UP000320773"/>
    </source>
</evidence>
<keyword evidence="1" id="KW-0732">Signal</keyword>
<name>A0A543G4H9_9FLAO</name>
<dbReference type="EMBL" id="VFPJ01000001">
    <property type="protein sequence ID" value="TQM40945.1"/>
    <property type="molecule type" value="Genomic_DNA"/>
</dbReference>
<accession>A0A543G4H9</accession>
<evidence type="ECO:0000256" key="1">
    <source>
        <dbReference type="SAM" id="SignalP"/>
    </source>
</evidence>
<organism evidence="2 3">
    <name type="scientific">Flavobacterium branchiophilum</name>
    <dbReference type="NCBI Taxonomy" id="55197"/>
    <lineage>
        <taxon>Bacteria</taxon>
        <taxon>Pseudomonadati</taxon>
        <taxon>Bacteroidota</taxon>
        <taxon>Flavobacteriia</taxon>
        <taxon>Flavobacteriales</taxon>
        <taxon>Flavobacteriaceae</taxon>
        <taxon>Flavobacterium</taxon>
    </lineage>
</organism>
<gene>
    <name evidence="2" type="ORF">BC670_1869</name>
</gene>
<proteinExistence type="predicted"/>
<dbReference type="PROSITE" id="PS51257">
    <property type="entry name" value="PROKAR_LIPOPROTEIN"/>
    <property type="match status" value="1"/>
</dbReference>
<dbReference type="AlphaFoldDB" id="A0A543G4H9"/>